<gene>
    <name evidence="6" type="ORF">chiPu_0025594</name>
</gene>
<dbReference type="EMBL" id="BEZZ01061700">
    <property type="protein sequence ID" value="GCC41757.1"/>
    <property type="molecule type" value="Genomic_DNA"/>
</dbReference>
<dbReference type="STRING" id="137246.A0A401TGI7"/>
<dbReference type="PANTHER" id="PTHR12921">
    <property type="entry name" value="UBIQUITIN-FOLD MODIFIER-CONJUGATING ENZYME 1"/>
    <property type="match status" value="1"/>
</dbReference>
<proteinExistence type="inferred from homology"/>
<protein>
    <recommendedName>
        <fullName evidence="2">Ubiquitin-fold modifier-conjugating enzyme 1</fullName>
    </recommendedName>
</protein>
<evidence type="ECO:0000313" key="7">
    <source>
        <dbReference type="Proteomes" id="UP000287033"/>
    </source>
</evidence>
<dbReference type="GO" id="GO:0005737">
    <property type="term" value="C:cytoplasm"/>
    <property type="evidence" value="ECO:0007669"/>
    <property type="project" value="TreeGrafter"/>
</dbReference>
<feature type="region of interest" description="Disordered" evidence="5">
    <location>
        <begin position="74"/>
        <end position="94"/>
    </location>
</feature>
<dbReference type="PANTHER" id="PTHR12921:SF0">
    <property type="entry name" value="UBIQUITIN-FOLD MODIFIER-CONJUGATING ENZYME 1"/>
    <property type="match status" value="1"/>
</dbReference>
<comment type="caution">
    <text evidence="6">The sequence shown here is derived from an EMBL/GenBank/DDBJ whole genome shotgun (WGS) entry which is preliminary data.</text>
</comment>
<evidence type="ECO:0000256" key="5">
    <source>
        <dbReference type="SAM" id="MobiDB-lite"/>
    </source>
</evidence>
<evidence type="ECO:0000313" key="6">
    <source>
        <dbReference type="EMBL" id="GCC41757.1"/>
    </source>
</evidence>
<comment type="function">
    <text evidence="4">E2-like enzyme which specifically catalyzes the second step in ufmylation. Accepts the ubiquitin-like modifier UFM1 from the E1 enzyme UBA5 and forms an intermediate with UFM1 via a thioester linkage. Ufmylation is involved in various processes, such as ribosome recycling, response to DNA damage, interferon response or reticulophagy (also called ER-phagy).</text>
</comment>
<accession>A0A401TGI7</accession>
<sequence length="94" mass="10188">MADEATRRILSGIPLLRTNAGPRDAERWRERLKEEYQALIKVKAAGVGEGRRWTAGVAVSQRHGSNLRVDFRSGGATSGLSGCRRQLCPGGPSL</sequence>
<evidence type="ECO:0000256" key="3">
    <source>
        <dbReference type="ARBA" id="ARBA00022786"/>
    </source>
</evidence>
<dbReference type="Proteomes" id="UP000287033">
    <property type="component" value="Unassembled WGS sequence"/>
</dbReference>
<dbReference type="AlphaFoldDB" id="A0A401TGI7"/>
<dbReference type="OrthoDB" id="10256182at2759"/>
<dbReference type="Gene3D" id="3.10.110.10">
    <property type="entry name" value="Ubiquitin Conjugating Enzyme"/>
    <property type="match status" value="1"/>
</dbReference>
<dbReference type="Pfam" id="PF08694">
    <property type="entry name" value="UFC1"/>
    <property type="match status" value="1"/>
</dbReference>
<keyword evidence="3" id="KW-0833">Ubl conjugation pathway</keyword>
<reference evidence="6 7" key="1">
    <citation type="journal article" date="2018" name="Nat. Ecol. Evol.">
        <title>Shark genomes provide insights into elasmobranch evolution and the origin of vertebrates.</title>
        <authorList>
            <person name="Hara Y"/>
            <person name="Yamaguchi K"/>
            <person name="Onimaru K"/>
            <person name="Kadota M"/>
            <person name="Koyanagi M"/>
            <person name="Keeley SD"/>
            <person name="Tatsumi K"/>
            <person name="Tanaka K"/>
            <person name="Motone F"/>
            <person name="Kageyama Y"/>
            <person name="Nozu R"/>
            <person name="Adachi N"/>
            <person name="Nishimura O"/>
            <person name="Nakagawa R"/>
            <person name="Tanegashima C"/>
            <person name="Kiyatake I"/>
            <person name="Matsumoto R"/>
            <person name="Murakumo K"/>
            <person name="Nishida K"/>
            <person name="Terakita A"/>
            <person name="Kuratani S"/>
            <person name="Sato K"/>
            <person name="Hyodo S Kuraku.S."/>
        </authorList>
    </citation>
    <scope>NUCLEOTIDE SEQUENCE [LARGE SCALE GENOMIC DNA]</scope>
</reference>
<name>A0A401TGI7_CHIPU</name>
<dbReference type="InterPro" id="IPR016135">
    <property type="entry name" value="UBQ-conjugating_enzyme/RWD"/>
</dbReference>
<evidence type="ECO:0000256" key="4">
    <source>
        <dbReference type="ARBA" id="ARBA00045718"/>
    </source>
</evidence>
<evidence type="ECO:0000256" key="1">
    <source>
        <dbReference type="ARBA" id="ARBA00008451"/>
    </source>
</evidence>
<dbReference type="GO" id="GO:0061657">
    <property type="term" value="F:UFM1 conjugating enzyme activity"/>
    <property type="evidence" value="ECO:0007669"/>
    <property type="project" value="InterPro"/>
</dbReference>
<organism evidence="6 7">
    <name type="scientific">Chiloscyllium punctatum</name>
    <name type="common">Brownbanded bambooshark</name>
    <name type="synonym">Hemiscyllium punctatum</name>
    <dbReference type="NCBI Taxonomy" id="137246"/>
    <lineage>
        <taxon>Eukaryota</taxon>
        <taxon>Metazoa</taxon>
        <taxon>Chordata</taxon>
        <taxon>Craniata</taxon>
        <taxon>Vertebrata</taxon>
        <taxon>Chondrichthyes</taxon>
        <taxon>Elasmobranchii</taxon>
        <taxon>Galeomorphii</taxon>
        <taxon>Galeoidea</taxon>
        <taxon>Orectolobiformes</taxon>
        <taxon>Hemiscylliidae</taxon>
        <taxon>Chiloscyllium</taxon>
    </lineage>
</organism>
<dbReference type="InterPro" id="IPR014806">
    <property type="entry name" value="Ufc1"/>
</dbReference>
<evidence type="ECO:0000256" key="2">
    <source>
        <dbReference type="ARBA" id="ARBA00013306"/>
    </source>
</evidence>
<dbReference type="GO" id="GO:1990592">
    <property type="term" value="P:protein K69-linked ufmylation"/>
    <property type="evidence" value="ECO:0007669"/>
    <property type="project" value="TreeGrafter"/>
</dbReference>
<comment type="similarity">
    <text evidence="1">Belongs to the ubiquitin-conjugating enzyme family. UFC1 subfamily.</text>
</comment>
<keyword evidence="7" id="KW-1185">Reference proteome</keyword>
<dbReference type="SUPFAM" id="SSF54495">
    <property type="entry name" value="UBC-like"/>
    <property type="match status" value="1"/>
</dbReference>